<evidence type="ECO:0000256" key="1">
    <source>
        <dbReference type="ARBA" id="ARBA00023015"/>
    </source>
</evidence>
<dbReference type="KEGG" id="rec:RHECIAT_CH0003946"/>
<dbReference type="GO" id="GO:0000976">
    <property type="term" value="F:transcription cis-regulatory region binding"/>
    <property type="evidence" value="ECO:0007669"/>
    <property type="project" value="TreeGrafter"/>
</dbReference>
<name>B3Q0U2_RHIE6</name>
<evidence type="ECO:0000256" key="4">
    <source>
        <dbReference type="PROSITE-ProRule" id="PRU00335"/>
    </source>
</evidence>
<protein>
    <submittedName>
        <fullName evidence="6">Probable transcriptional regulator protein, TetR family</fullName>
    </submittedName>
</protein>
<reference evidence="6 7" key="1">
    <citation type="submission" date="2008-04" db="EMBL/GenBank/DDBJ databases">
        <title>Genome diversity and DNA divergence of Rhizobium etli.</title>
        <authorList>
            <person name="Gonzalez V."/>
            <person name="Acosta J.L."/>
            <person name="Santamaria R.I."/>
            <person name="Bustos P."/>
            <person name="Hernandez-Gonzalez I.L."/>
            <person name="Fernandez J.L."/>
            <person name="Diaz R."/>
            <person name="Flores M."/>
            <person name="Mora J."/>
            <person name="Palacios R."/>
            <person name="Davila G."/>
        </authorList>
    </citation>
    <scope>NUCLEOTIDE SEQUENCE [LARGE SCALE GENOMIC DNA]</scope>
    <source>
        <strain evidence="6 7">CIAT 652</strain>
    </source>
</reference>
<dbReference type="GO" id="GO:0003700">
    <property type="term" value="F:DNA-binding transcription factor activity"/>
    <property type="evidence" value="ECO:0007669"/>
    <property type="project" value="TreeGrafter"/>
</dbReference>
<dbReference type="HOGENOM" id="CLU_069356_24_2_5"/>
<dbReference type="InterPro" id="IPR009057">
    <property type="entry name" value="Homeodomain-like_sf"/>
</dbReference>
<evidence type="ECO:0000313" key="7">
    <source>
        <dbReference type="Proteomes" id="UP000008817"/>
    </source>
</evidence>
<evidence type="ECO:0000256" key="2">
    <source>
        <dbReference type="ARBA" id="ARBA00023125"/>
    </source>
</evidence>
<sequence length="195" mass="20446">MAPMSRSNRERTEQTRRALVDAGRRLFVEKGYAETATPEIVAAAGVTRGALYHHFEDKKALFQAVIASEAQAVAKSIEASSAPGDGPRVALIAGASAYFAAMAQPGRTRLLLMEAPAVLGWPAVAALDAENAEVSLRHGLAAILPEAGGLLGPLTTLLSAAFDRAAIAIEAGGDRRDYEKAIAALVDGLTDQLRR</sequence>
<dbReference type="InterPro" id="IPR001647">
    <property type="entry name" value="HTH_TetR"/>
</dbReference>
<keyword evidence="3" id="KW-0804">Transcription</keyword>
<accession>B3Q0U2</accession>
<dbReference type="AlphaFoldDB" id="B3Q0U2"/>
<keyword evidence="2 4" id="KW-0238">DNA-binding</keyword>
<dbReference type="SUPFAM" id="SSF46689">
    <property type="entry name" value="Homeodomain-like"/>
    <property type="match status" value="1"/>
</dbReference>
<dbReference type="Proteomes" id="UP000008817">
    <property type="component" value="Chromosome"/>
</dbReference>
<evidence type="ECO:0000256" key="3">
    <source>
        <dbReference type="ARBA" id="ARBA00023163"/>
    </source>
</evidence>
<dbReference type="PROSITE" id="PS50977">
    <property type="entry name" value="HTH_TETR_2"/>
    <property type="match status" value="1"/>
</dbReference>
<dbReference type="Pfam" id="PF00440">
    <property type="entry name" value="TetR_N"/>
    <property type="match status" value="1"/>
</dbReference>
<evidence type="ECO:0000259" key="5">
    <source>
        <dbReference type="PROSITE" id="PS50977"/>
    </source>
</evidence>
<organism evidence="6 7">
    <name type="scientific">Rhizobium etli (strain CIAT 652)</name>
    <dbReference type="NCBI Taxonomy" id="491916"/>
    <lineage>
        <taxon>Bacteria</taxon>
        <taxon>Pseudomonadati</taxon>
        <taxon>Pseudomonadota</taxon>
        <taxon>Alphaproteobacteria</taxon>
        <taxon>Hyphomicrobiales</taxon>
        <taxon>Rhizobiaceae</taxon>
        <taxon>Rhizobium/Agrobacterium group</taxon>
        <taxon>Rhizobium</taxon>
    </lineage>
</organism>
<dbReference type="InterPro" id="IPR050109">
    <property type="entry name" value="HTH-type_TetR-like_transc_reg"/>
</dbReference>
<gene>
    <name evidence="6" type="ordered locus">RHECIAT_CH0003946</name>
</gene>
<proteinExistence type="predicted"/>
<dbReference type="Pfam" id="PF21351">
    <property type="entry name" value="TetR_C_41"/>
    <property type="match status" value="1"/>
</dbReference>
<dbReference type="EMBL" id="CP001074">
    <property type="protein sequence ID" value="ACE92883.1"/>
    <property type="molecule type" value="Genomic_DNA"/>
</dbReference>
<feature type="domain" description="HTH tetR-type" evidence="5">
    <location>
        <begin position="13"/>
        <end position="73"/>
    </location>
</feature>
<dbReference type="InterPro" id="IPR049484">
    <property type="entry name" value="Rv0078-like_C"/>
</dbReference>
<evidence type="ECO:0000313" key="6">
    <source>
        <dbReference type="EMBL" id="ACE92883.1"/>
    </source>
</evidence>
<dbReference type="PRINTS" id="PR00455">
    <property type="entry name" value="HTHTETR"/>
</dbReference>
<dbReference type="eggNOG" id="COG1309">
    <property type="taxonomic scope" value="Bacteria"/>
</dbReference>
<dbReference type="PANTHER" id="PTHR30055:SF234">
    <property type="entry name" value="HTH-TYPE TRANSCRIPTIONAL REGULATOR BETI"/>
    <property type="match status" value="1"/>
</dbReference>
<dbReference type="PANTHER" id="PTHR30055">
    <property type="entry name" value="HTH-TYPE TRANSCRIPTIONAL REGULATOR RUTR"/>
    <property type="match status" value="1"/>
</dbReference>
<keyword evidence="1" id="KW-0805">Transcription regulation</keyword>
<dbReference type="Gene3D" id="1.10.357.10">
    <property type="entry name" value="Tetracycline Repressor, domain 2"/>
    <property type="match status" value="1"/>
</dbReference>
<feature type="DNA-binding region" description="H-T-H motif" evidence="4">
    <location>
        <begin position="36"/>
        <end position="55"/>
    </location>
</feature>